<comment type="caution">
    <text evidence="10">The sequence shown here is derived from an EMBL/GenBank/DDBJ whole genome shotgun (WGS) entry which is preliminary data.</text>
</comment>
<evidence type="ECO:0000256" key="5">
    <source>
        <dbReference type="ARBA" id="ARBA00023180"/>
    </source>
</evidence>
<feature type="signal peptide" evidence="8">
    <location>
        <begin position="1"/>
        <end position="25"/>
    </location>
</feature>
<dbReference type="InterPro" id="IPR000997">
    <property type="entry name" value="Cholinesterase"/>
</dbReference>
<name>A0A8T0EC01_ARGBR</name>
<reference evidence="10" key="1">
    <citation type="journal article" date="2020" name="bioRxiv">
        <title>Chromosome-level reference genome of the European wasp spider Argiope bruennichi: a resource for studies on range expansion and evolutionary adaptation.</title>
        <authorList>
            <person name="Sheffer M.M."/>
            <person name="Hoppe A."/>
            <person name="Krehenwinkel H."/>
            <person name="Uhl G."/>
            <person name="Kuss A.W."/>
            <person name="Jensen L."/>
            <person name="Jensen C."/>
            <person name="Gillespie R.G."/>
            <person name="Hoff K.J."/>
            <person name="Prost S."/>
        </authorList>
    </citation>
    <scope>NUCLEOTIDE SEQUENCE</scope>
</reference>
<evidence type="ECO:0000256" key="8">
    <source>
        <dbReference type="SAM" id="SignalP"/>
    </source>
</evidence>
<sequence length="568" mass="63180">MEPKISFLLIINQGIILFLAIGVSSDPLVQVEDSQIWGEEITFEDNSVHQYLGIPYAEPPVGDRRFMKTEPLASLPKQYKAVYEPPACRQYTETPFPWYFNDVYKSENCLYLNIWTPADACPENPKPVMVWVHSGNHKFGSSSLDHYSGKVLSALGDIVLVTLNYRLGVFGFLSSDTDDAPGNAGQSSAATVVGYFTLNDGAQNLYDKLIMQSGSPVNFGTDYRQRNIDLGKKIAKMVGCDKEDLDEFGSSTIQCLKDLSADDLENAEYELSPNSTSSWHPITGDEFLPKNPRKSVLDGKFNCKTLLIGNNRDEGSVIPSLLDMKSFGFYGENDFKVDDKIITKLISTIMKVYPDLSKTLSVVSELPTLSAPLVTPAIDNPLLKKLPDPVSVVTVPVPVDKLPAGIPDVSSLLTNSILGRSSSDPDCKRHHLHSALGDLVLICPSVYFAEKCAEQGNDVYYYFFIHRPSNTPFASWMGVPHFSEIPFVFGIPLTKPDDYTEEERDLSRQMIHYWSEFVKTGKPDPSWPKYSQDKPIYKVIGGQNGTKPLGKGPHKTNCDLLRLPHKLL</sequence>
<feature type="active site" description="Charge relay system" evidence="7">
    <location>
        <position position="314"/>
    </location>
</feature>
<evidence type="ECO:0000256" key="3">
    <source>
        <dbReference type="ARBA" id="ARBA00022801"/>
    </source>
</evidence>
<dbReference type="GO" id="GO:0019695">
    <property type="term" value="P:choline metabolic process"/>
    <property type="evidence" value="ECO:0007669"/>
    <property type="project" value="TreeGrafter"/>
</dbReference>
<evidence type="ECO:0000256" key="1">
    <source>
        <dbReference type="ARBA" id="ARBA00005964"/>
    </source>
</evidence>
<reference evidence="10" key="2">
    <citation type="submission" date="2020-06" db="EMBL/GenBank/DDBJ databases">
        <authorList>
            <person name="Sheffer M."/>
        </authorList>
    </citation>
    <scope>NUCLEOTIDE SEQUENCE</scope>
</reference>
<feature type="chain" id="PRO_5035948430" evidence="8">
    <location>
        <begin position="26"/>
        <end position="568"/>
    </location>
</feature>
<dbReference type="PANTHER" id="PTHR43918:SF4">
    <property type="entry name" value="CARBOXYLIC ESTER HYDROLASE"/>
    <property type="match status" value="1"/>
</dbReference>
<organism evidence="10 11">
    <name type="scientific">Argiope bruennichi</name>
    <name type="common">Wasp spider</name>
    <name type="synonym">Aranea bruennichi</name>
    <dbReference type="NCBI Taxonomy" id="94029"/>
    <lineage>
        <taxon>Eukaryota</taxon>
        <taxon>Metazoa</taxon>
        <taxon>Ecdysozoa</taxon>
        <taxon>Arthropoda</taxon>
        <taxon>Chelicerata</taxon>
        <taxon>Arachnida</taxon>
        <taxon>Araneae</taxon>
        <taxon>Araneomorphae</taxon>
        <taxon>Entelegynae</taxon>
        <taxon>Araneoidea</taxon>
        <taxon>Araneidae</taxon>
        <taxon>Argiope</taxon>
    </lineage>
</organism>
<dbReference type="Proteomes" id="UP000807504">
    <property type="component" value="Unassembled WGS sequence"/>
</dbReference>
<evidence type="ECO:0000259" key="9">
    <source>
        <dbReference type="Pfam" id="PF00135"/>
    </source>
</evidence>
<protein>
    <submittedName>
        <fullName evidence="10">Acetylcholinesterase like protein</fullName>
    </submittedName>
</protein>
<keyword evidence="8" id="KW-0732">Signal</keyword>
<keyword evidence="5" id="KW-0325">Glycoprotein</keyword>
<accession>A0A8T0EC01</accession>
<evidence type="ECO:0000256" key="6">
    <source>
        <dbReference type="ARBA" id="ARBA00048484"/>
    </source>
</evidence>
<dbReference type="InterPro" id="IPR002018">
    <property type="entry name" value="CarbesteraseB"/>
</dbReference>
<dbReference type="PANTHER" id="PTHR43918">
    <property type="entry name" value="ACETYLCHOLINESTERASE"/>
    <property type="match status" value="1"/>
</dbReference>
<comment type="catalytic activity">
    <reaction evidence="6">
        <text>acetylcholine + H2O = choline + acetate + H(+)</text>
        <dbReference type="Rhea" id="RHEA:17561"/>
        <dbReference type="ChEBI" id="CHEBI:15354"/>
        <dbReference type="ChEBI" id="CHEBI:15355"/>
        <dbReference type="ChEBI" id="CHEBI:15377"/>
        <dbReference type="ChEBI" id="CHEBI:15378"/>
        <dbReference type="ChEBI" id="CHEBI:30089"/>
        <dbReference type="EC" id="3.1.1.7"/>
    </reaction>
</comment>
<dbReference type="PRINTS" id="PR00878">
    <property type="entry name" value="CHOLNESTRASE"/>
</dbReference>
<keyword evidence="2" id="KW-0719">Serine esterase</keyword>
<dbReference type="InterPro" id="IPR050654">
    <property type="entry name" value="AChE-related_enzymes"/>
</dbReference>
<dbReference type="GO" id="GO:0003990">
    <property type="term" value="F:acetylcholinesterase activity"/>
    <property type="evidence" value="ECO:0007669"/>
    <property type="project" value="UniProtKB-EC"/>
</dbReference>
<evidence type="ECO:0000256" key="7">
    <source>
        <dbReference type="PIRSR" id="PIRSR600997-1"/>
    </source>
</evidence>
<keyword evidence="11" id="KW-1185">Reference proteome</keyword>
<evidence type="ECO:0000256" key="2">
    <source>
        <dbReference type="ARBA" id="ARBA00022487"/>
    </source>
</evidence>
<evidence type="ECO:0000313" key="11">
    <source>
        <dbReference type="Proteomes" id="UP000807504"/>
    </source>
</evidence>
<dbReference type="Pfam" id="PF00135">
    <property type="entry name" value="COesterase"/>
    <property type="match status" value="1"/>
</dbReference>
<dbReference type="GO" id="GO:0005886">
    <property type="term" value="C:plasma membrane"/>
    <property type="evidence" value="ECO:0007669"/>
    <property type="project" value="TreeGrafter"/>
</dbReference>
<evidence type="ECO:0000256" key="4">
    <source>
        <dbReference type="ARBA" id="ARBA00023157"/>
    </source>
</evidence>
<keyword evidence="3" id="KW-0378">Hydrolase</keyword>
<dbReference type="InterPro" id="IPR029058">
    <property type="entry name" value="AB_hydrolase_fold"/>
</dbReference>
<dbReference type="AlphaFoldDB" id="A0A8T0EC01"/>
<feature type="active site" description="Acyl-ester intermediate" evidence="7">
    <location>
        <position position="187"/>
    </location>
</feature>
<feature type="active site" description="Charge relay system" evidence="7">
    <location>
        <position position="481"/>
    </location>
</feature>
<dbReference type="GO" id="GO:0005615">
    <property type="term" value="C:extracellular space"/>
    <property type="evidence" value="ECO:0007669"/>
    <property type="project" value="TreeGrafter"/>
</dbReference>
<gene>
    <name evidence="10" type="ORF">HNY73_017813</name>
</gene>
<dbReference type="SUPFAM" id="SSF53474">
    <property type="entry name" value="alpha/beta-Hydrolases"/>
    <property type="match status" value="1"/>
</dbReference>
<evidence type="ECO:0000313" key="10">
    <source>
        <dbReference type="EMBL" id="KAF8770257.1"/>
    </source>
</evidence>
<comment type="similarity">
    <text evidence="1">Belongs to the type-B carboxylesterase/lipase family.</text>
</comment>
<keyword evidence="4" id="KW-1015">Disulfide bond</keyword>
<dbReference type="Gene3D" id="3.40.50.1820">
    <property type="entry name" value="alpha/beta hydrolase"/>
    <property type="match status" value="2"/>
</dbReference>
<dbReference type="GO" id="GO:0006581">
    <property type="term" value="P:acetylcholine catabolic process"/>
    <property type="evidence" value="ECO:0007669"/>
    <property type="project" value="TreeGrafter"/>
</dbReference>
<dbReference type="EMBL" id="JABXBU010002228">
    <property type="protein sequence ID" value="KAF8770257.1"/>
    <property type="molecule type" value="Genomic_DNA"/>
</dbReference>
<feature type="domain" description="Carboxylesterase type B" evidence="9">
    <location>
        <begin position="26"/>
        <end position="185"/>
    </location>
</feature>
<proteinExistence type="inferred from homology"/>